<keyword evidence="3" id="KW-0378">Hydrolase</keyword>
<dbReference type="RefSeq" id="WP_097326219.1">
    <property type="nucleotide sequence ID" value="NZ_OBDY01000022.1"/>
</dbReference>
<dbReference type="InterPro" id="IPR050491">
    <property type="entry name" value="AmpC-like"/>
</dbReference>
<dbReference type="PANTHER" id="PTHR46825:SF7">
    <property type="entry name" value="D-ALANYL-D-ALANINE CARBOXYPEPTIDASE"/>
    <property type="match status" value="1"/>
</dbReference>
<keyword evidence="4" id="KW-1185">Reference proteome</keyword>
<dbReference type="Pfam" id="PF00144">
    <property type="entry name" value="Beta-lactamase"/>
    <property type="match status" value="1"/>
</dbReference>
<keyword evidence="3" id="KW-0121">Carboxypeptidase</keyword>
<dbReference type="Gene3D" id="3.40.710.10">
    <property type="entry name" value="DD-peptidase/beta-lactamase superfamily"/>
    <property type="match status" value="1"/>
</dbReference>
<dbReference type="SUPFAM" id="SSF56601">
    <property type="entry name" value="beta-lactamase/transpeptidase-like"/>
    <property type="match status" value="1"/>
</dbReference>
<protein>
    <submittedName>
        <fullName evidence="3">D-alanyl-D-alanine carboxypeptidase</fullName>
    </submittedName>
</protein>
<dbReference type="OrthoDB" id="3174977at2"/>
<accession>A0A285JKZ9</accession>
<evidence type="ECO:0000313" key="3">
    <source>
        <dbReference type="EMBL" id="SNY61010.1"/>
    </source>
</evidence>
<dbReference type="Proteomes" id="UP000219612">
    <property type="component" value="Unassembled WGS sequence"/>
</dbReference>
<dbReference type="PANTHER" id="PTHR46825">
    <property type="entry name" value="D-ALANYL-D-ALANINE-CARBOXYPEPTIDASE/ENDOPEPTIDASE AMPH"/>
    <property type="match status" value="1"/>
</dbReference>
<dbReference type="GO" id="GO:0004180">
    <property type="term" value="F:carboxypeptidase activity"/>
    <property type="evidence" value="ECO:0007669"/>
    <property type="project" value="UniProtKB-KW"/>
</dbReference>
<evidence type="ECO:0000256" key="1">
    <source>
        <dbReference type="SAM" id="MobiDB-lite"/>
    </source>
</evidence>
<name>A0A285JKZ9_9ACTN</name>
<gene>
    <name evidence="3" type="ORF">SAMN05421748_12261</name>
</gene>
<sequence length="346" mass="36970">MPDPILWPAPDGDIGHVSGNNGGLMMQRLLDRLVAGGAVGALAELRDVNGTSRASSGVAELGTARPVDPRGFFRIGSVTKVFTATVVLQLVSEGRIALDGPVDGYAPITVRQLLNHTSGLRNYTKDLTTEGILRDRRRRWTPQEIVARAGRSGREFAPGTSRAYNNTGYVLLGMLIEGATGQPYGKEIEARILRPLGLSRTLVRDDSEVMPSPHARAYLPVGGKPVDITDYNPSTAGPAGGLISTAADVNTFFRALLTGDLLGPGEHREPLTTLPTGTPGVEGGLGITRYTRPGGETLWGKEGGFFGYRTWSFHREDCAWQLTVSATAGRGEMPTTAEVVRLLRAP</sequence>
<organism evidence="3 4">
    <name type="scientific">Paractinoplanes atraurantiacus</name>
    <dbReference type="NCBI Taxonomy" id="1036182"/>
    <lineage>
        <taxon>Bacteria</taxon>
        <taxon>Bacillati</taxon>
        <taxon>Actinomycetota</taxon>
        <taxon>Actinomycetes</taxon>
        <taxon>Micromonosporales</taxon>
        <taxon>Micromonosporaceae</taxon>
        <taxon>Paractinoplanes</taxon>
    </lineage>
</organism>
<dbReference type="AlphaFoldDB" id="A0A285JKZ9"/>
<proteinExistence type="predicted"/>
<dbReference type="InterPro" id="IPR001466">
    <property type="entry name" value="Beta-lactam-related"/>
</dbReference>
<dbReference type="EMBL" id="OBDY01000022">
    <property type="protein sequence ID" value="SNY61010.1"/>
    <property type="molecule type" value="Genomic_DNA"/>
</dbReference>
<feature type="region of interest" description="Disordered" evidence="1">
    <location>
        <begin position="264"/>
        <end position="285"/>
    </location>
</feature>
<dbReference type="InterPro" id="IPR012338">
    <property type="entry name" value="Beta-lactam/transpept-like"/>
</dbReference>
<evidence type="ECO:0000259" key="2">
    <source>
        <dbReference type="Pfam" id="PF00144"/>
    </source>
</evidence>
<feature type="domain" description="Beta-lactamase-related" evidence="2">
    <location>
        <begin position="28"/>
        <end position="311"/>
    </location>
</feature>
<evidence type="ECO:0000313" key="4">
    <source>
        <dbReference type="Proteomes" id="UP000219612"/>
    </source>
</evidence>
<keyword evidence="3" id="KW-0645">Protease</keyword>
<reference evidence="3 4" key="1">
    <citation type="submission" date="2017-09" db="EMBL/GenBank/DDBJ databases">
        <authorList>
            <person name="Ehlers B."/>
            <person name="Leendertz F.H."/>
        </authorList>
    </citation>
    <scope>NUCLEOTIDE SEQUENCE [LARGE SCALE GENOMIC DNA]</scope>
    <source>
        <strain evidence="3 4">CGMCC 4.6857</strain>
    </source>
</reference>